<keyword evidence="13" id="KW-1185">Reference proteome</keyword>
<evidence type="ECO:0000313" key="13">
    <source>
        <dbReference type="Proteomes" id="UP001181693"/>
    </source>
</evidence>
<dbReference type="AlphaFoldDB" id="A0AAV3AD19"/>
<evidence type="ECO:0000256" key="1">
    <source>
        <dbReference type="ARBA" id="ARBA00005585"/>
    </source>
</evidence>
<evidence type="ECO:0000256" key="3">
    <source>
        <dbReference type="ARBA" id="ARBA00022692"/>
    </source>
</evidence>
<comment type="function">
    <text evidence="7">May play a role in sperm development or sperm function. However, does not appear to have an essential role in spermatogenesis or male fertility.</text>
</comment>
<gene>
    <name evidence="12" type="ORF">GDO54_012709</name>
</gene>
<keyword evidence="3 10" id="KW-0812">Transmembrane</keyword>
<keyword evidence="6" id="KW-0325">Glycoprotein</keyword>
<evidence type="ECO:0000259" key="11">
    <source>
        <dbReference type="PROSITE" id="PS50156"/>
    </source>
</evidence>
<organism evidence="12 13">
    <name type="scientific">Pyxicephalus adspersus</name>
    <name type="common">African bullfrog</name>
    <dbReference type="NCBI Taxonomy" id="30357"/>
    <lineage>
        <taxon>Eukaryota</taxon>
        <taxon>Metazoa</taxon>
        <taxon>Chordata</taxon>
        <taxon>Craniata</taxon>
        <taxon>Vertebrata</taxon>
        <taxon>Euteleostomi</taxon>
        <taxon>Amphibia</taxon>
        <taxon>Batrachia</taxon>
        <taxon>Anura</taxon>
        <taxon>Neobatrachia</taxon>
        <taxon>Ranoidea</taxon>
        <taxon>Pyxicephalidae</taxon>
        <taxon>Pyxicephalinae</taxon>
        <taxon>Pyxicephalus</taxon>
    </lineage>
</organism>
<dbReference type="Proteomes" id="UP001181693">
    <property type="component" value="Unassembled WGS sequence"/>
</dbReference>
<dbReference type="FunFam" id="1.20.1640.10:FF:000013">
    <property type="entry name" value="PaTched Related family"/>
    <property type="match status" value="1"/>
</dbReference>
<dbReference type="Pfam" id="PF02460">
    <property type="entry name" value="Patched"/>
    <property type="match status" value="1"/>
</dbReference>
<feature type="transmembrane region" description="Helical" evidence="10">
    <location>
        <begin position="484"/>
        <end position="505"/>
    </location>
</feature>
<name>A0AAV3AD19_PYXAD</name>
<evidence type="ECO:0000256" key="6">
    <source>
        <dbReference type="ARBA" id="ARBA00023180"/>
    </source>
</evidence>
<comment type="caution">
    <text evidence="12">The sequence shown here is derived from an EMBL/GenBank/DDBJ whole genome shotgun (WGS) entry which is preliminary data.</text>
</comment>
<sequence>MSGCHADCLEKPLSQGLRRLGKLIAKNPWCFVITPLILSVGLGVGLCFLEEREINKLEELFTPGGGIAKSQRDFIQKNFPMNDSEQFSAQRLCTPGTFASLIIVSTSEDILSTHVFKELQKLDMAVKNLSSKSGVNFHHLCAQVNGSTCVSANPVLTLMQNNTKDVLLTYPQLQNGVFVGLYIGGVVLGPENVLVTAKALRFLYFLREDDCTVHDISMEWLNHFMKSISHLVKKLQLRYIKVYHSTSISLQTEFEGSTETVIPLFTITYVVTILFSIVSCVSLDNVRNKIWLTTLGVMSPGLAIMASFGLLLVCKVPFARIVTNAPFLILGVGVDNMFIIISCWKQTKVTSTLDERMADTYQEAAVSITITTLTDVLAFYIGIMTHFPSVQSFCIYTGTALVFCYIYCITFFGAVLALNGIHENNNRHWLACIKISDKRDNRRSWFYNSCCVGETLTFSQEREKEHPITVFFYKYYGPFLTKPWAKVLVLIVYLLYLSVSIYGCMQIKEGIDIRNLAKANSSLTHFYDIEALYFSKYGPRVMVVVTSEADYWEMKTREAIEICMQNLEKSRYITKKYSTSWLRTYEEISKRENLNIDTKENFIKNLNHMFDNFSDFSQDIRIESGKIKASRFFIQAIDIINIDNAKAMLTHLRDITNNCSFEIIVYHPIFILLDQYVVIIQNTIQNIIVATVVMLVISVLFIPDPLCSLWVTFDIASIIAGVTGFMSFWKVNLDSISMINLVICIGFSVDFSAHIVYACVTNRKENVNDRMIDALHLLGYPIVQGALSTILGISALSAAESYIFRTFFKIMSLVLTFGALHGLVFIPVFLITVGACKMQVHPLTFESQVRKTEFSLPGYTSNVPSVQDCGSLGKECYCMSWQGSIYSVLHSQESQLDKNNTQRIVEYRNKMLQVYMDHKDD</sequence>
<dbReference type="InterPro" id="IPR000731">
    <property type="entry name" value="SSD"/>
</dbReference>
<feature type="transmembrane region" description="Helical" evidence="10">
    <location>
        <begin position="810"/>
        <end position="835"/>
    </location>
</feature>
<dbReference type="EMBL" id="DYDO01000005">
    <property type="protein sequence ID" value="DBA25144.1"/>
    <property type="molecule type" value="Genomic_DNA"/>
</dbReference>
<keyword evidence="4 10" id="KW-1133">Transmembrane helix</keyword>
<evidence type="ECO:0000256" key="2">
    <source>
        <dbReference type="ARBA" id="ARBA00022475"/>
    </source>
</evidence>
<feature type="transmembrane region" description="Helical" evidence="10">
    <location>
        <begin position="395"/>
        <end position="418"/>
    </location>
</feature>
<evidence type="ECO:0000256" key="9">
    <source>
        <dbReference type="ARBA" id="ARBA00074262"/>
    </source>
</evidence>
<evidence type="ECO:0000256" key="8">
    <source>
        <dbReference type="ARBA" id="ARBA00060429"/>
    </source>
</evidence>
<feature type="transmembrane region" description="Helical" evidence="10">
    <location>
        <begin position="708"/>
        <end position="729"/>
    </location>
</feature>
<dbReference type="GO" id="GO:0097225">
    <property type="term" value="C:sperm midpiece"/>
    <property type="evidence" value="ECO:0007669"/>
    <property type="project" value="UniProtKB-ARBA"/>
</dbReference>
<dbReference type="Gene3D" id="1.20.1640.10">
    <property type="entry name" value="Multidrug efflux transporter AcrB transmembrane domain"/>
    <property type="match status" value="2"/>
</dbReference>
<evidence type="ECO:0000256" key="7">
    <source>
        <dbReference type="ARBA" id="ARBA00057027"/>
    </source>
</evidence>
<dbReference type="GO" id="GO:0016020">
    <property type="term" value="C:membrane"/>
    <property type="evidence" value="ECO:0007669"/>
    <property type="project" value="InterPro"/>
</dbReference>
<feature type="transmembrane region" description="Helical" evidence="10">
    <location>
        <begin position="777"/>
        <end position="798"/>
    </location>
</feature>
<evidence type="ECO:0000313" key="12">
    <source>
        <dbReference type="EMBL" id="DBA25144.1"/>
    </source>
</evidence>
<accession>A0AAV3AD19</accession>
<evidence type="ECO:0000256" key="5">
    <source>
        <dbReference type="ARBA" id="ARBA00023136"/>
    </source>
</evidence>
<feature type="transmembrane region" description="Helical" evidence="10">
    <location>
        <begin position="29"/>
        <end position="49"/>
    </location>
</feature>
<comment type="subcellular location">
    <subcellularLocation>
        <location evidence="8">Cell projection</location>
        <location evidence="8">Cilium</location>
        <location evidence="8">Flagellum membrane</location>
        <topology evidence="8">Multi-pass membrane protein</topology>
    </subcellularLocation>
</comment>
<reference evidence="12" key="1">
    <citation type="thesis" date="2020" institute="ProQuest LLC" country="789 East Eisenhower Parkway, Ann Arbor, MI, USA">
        <title>Comparative Genomics and Chromosome Evolution.</title>
        <authorList>
            <person name="Mudd A.B."/>
        </authorList>
    </citation>
    <scope>NUCLEOTIDE SEQUENCE</scope>
    <source>
        <strain evidence="12">1538</strain>
        <tissue evidence="12">Blood</tissue>
    </source>
</reference>
<feature type="transmembrane region" description="Helical" evidence="10">
    <location>
        <begin position="260"/>
        <end position="278"/>
    </location>
</feature>
<dbReference type="SUPFAM" id="SSF82866">
    <property type="entry name" value="Multidrug efflux transporter AcrB transmembrane domain"/>
    <property type="match status" value="2"/>
</dbReference>
<feature type="transmembrane region" description="Helical" evidence="10">
    <location>
        <begin position="683"/>
        <end position="702"/>
    </location>
</feature>
<feature type="transmembrane region" description="Helical" evidence="10">
    <location>
        <begin position="736"/>
        <end position="757"/>
    </location>
</feature>
<comment type="similarity">
    <text evidence="1">Belongs to the patched family.</text>
</comment>
<dbReference type="InterPro" id="IPR051697">
    <property type="entry name" value="Patched_domain-protein"/>
</dbReference>
<proteinExistence type="inferred from homology"/>
<feature type="domain" description="SSD" evidence="11">
    <location>
        <begin position="261"/>
        <end position="418"/>
    </location>
</feature>
<dbReference type="PANTHER" id="PTHR10796">
    <property type="entry name" value="PATCHED-RELATED"/>
    <property type="match status" value="1"/>
</dbReference>
<feature type="transmembrane region" description="Helical" evidence="10">
    <location>
        <begin position="325"/>
        <end position="344"/>
    </location>
</feature>
<feature type="transmembrane region" description="Helical" evidence="10">
    <location>
        <begin position="364"/>
        <end position="383"/>
    </location>
</feature>
<dbReference type="PROSITE" id="PS50156">
    <property type="entry name" value="SSD"/>
    <property type="match status" value="1"/>
</dbReference>
<keyword evidence="2" id="KW-1003">Cell membrane</keyword>
<dbReference type="PANTHER" id="PTHR10796:SF60">
    <property type="entry name" value="PATCHED DOMAIN-CONTAINING PROTEIN 3"/>
    <property type="match status" value="1"/>
</dbReference>
<feature type="transmembrane region" description="Helical" evidence="10">
    <location>
        <begin position="290"/>
        <end position="313"/>
    </location>
</feature>
<keyword evidence="5 10" id="KW-0472">Membrane</keyword>
<evidence type="ECO:0000256" key="4">
    <source>
        <dbReference type="ARBA" id="ARBA00022989"/>
    </source>
</evidence>
<dbReference type="InterPro" id="IPR003392">
    <property type="entry name" value="PTHD_SSD"/>
</dbReference>
<protein>
    <recommendedName>
        <fullName evidence="9">Patched domain-containing protein 3</fullName>
    </recommendedName>
</protein>
<evidence type="ECO:0000256" key="10">
    <source>
        <dbReference type="SAM" id="Phobius"/>
    </source>
</evidence>